<evidence type="ECO:0000313" key="1">
    <source>
        <dbReference type="EMBL" id="TYP88476.1"/>
    </source>
</evidence>
<dbReference type="AlphaFoldDB" id="A0A5S5D027"/>
<dbReference type="RefSeq" id="WP_166532602.1">
    <property type="nucleotide sequence ID" value="NZ_VNHW01000004.1"/>
</dbReference>
<evidence type="ECO:0000313" key="2">
    <source>
        <dbReference type="Proteomes" id="UP000322499"/>
    </source>
</evidence>
<dbReference type="EMBL" id="VNHW01000004">
    <property type="protein sequence ID" value="TYP88476.1"/>
    <property type="molecule type" value="Genomic_DNA"/>
</dbReference>
<reference evidence="1 2" key="1">
    <citation type="submission" date="2019-07" db="EMBL/GenBank/DDBJ databases">
        <title>Genomic Encyclopedia of Archaeal and Bacterial Type Strains, Phase II (KMG-II): from individual species to whole genera.</title>
        <authorList>
            <person name="Goeker M."/>
        </authorList>
    </citation>
    <scope>NUCLEOTIDE SEQUENCE [LARGE SCALE GENOMIC DNA]</scope>
    <source>
        <strain evidence="1 2">DSM 46842</strain>
    </source>
</reference>
<sequence length="60" mass="6953">MAEGPWYFCLKHNTVEPREGCAAKYRLGPYDTPQEAEHALQSVAERNEELDAEDREWKEG</sequence>
<name>A0A5S5D027_9ACTN</name>
<keyword evidence="2" id="KW-1185">Reference proteome</keyword>
<evidence type="ECO:0008006" key="3">
    <source>
        <dbReference type="Google" id="ProtNLM"/>
    </source>
</evidence>
<organism evidence="1 2">
    <name type="scientific">Blastococcus xanthinilyticus</name>
    <dbReference type="NCBI Taxonomy" id="1564164"/>
    <lineage>
        <taxon>Bacteria</taxon>
        <taxon>Bacillati</taxon>
        <taxon>Actinomycetota</taxon>
        <taxon>Actinomycetes</taxon>
        <taxon>Geodermatophilales</taxon>
        <taxon>Geodermatophilaceae</taxon>
        <taxon>Blastococcus</taxon>
    </lineage>
</organism>
<dbReference type="Proteomes" id="UP000322499">
    <property type="component" value="Unassembled WGS sequence"/>
</dbReference>
<gene>
    <name evidence="1" type="ORF">BD833_104180</name>
</gene>
<comment type="caution">
    <text evidence="1">The sequence shown here is derived from an EMBL/GenBank/DDBJ whole genome shotgun (WGS) entry which is preliminary data.</text>
</comment>
<proteinExistence type="predicted"/>
<accession>A0A5S5D027</accession>
<protein>
    <recommendedName>
        <fullName evidence="3">SPOR domain-containing protein</fullName>
    </recommendedName>
</protein>